<evidence type="ECO:0000313" key="3">
    <source>
        <dbReference type="WBParaSite" id="SMUV_0000903601-mRNA-1"/>
    </source>
</evidence>
<organism evidence="2 3">
    <name type="scientific">Syphacia muris</name>
    <dbReference type="NCBI Taxonomy" id="451379"/>
    <lineage>
        <taxon>Eukaryota</taxon>
        <taxon>Metazoa</taxon>
        <taxon>Ecdysozoa</taxon>
        <taxon>Nematoda</taxon>
        <taxon>Chromadorea</taxon>
        <taxon>Rhabditida</taxon>
        <taxon>Spirurina</taxon>
        <taxon>Oxyuridomorpha</taxon>
        <taxon>Oxyuroidea</taxon>
        <taxon>Oxyuridae</taxon>
        <taxon>Syphacia</taxon>
    </lineage>
</organism>
<dbReference type="Proteomes" id="UP000046393">
    <property type="component" value="Unplaced"/>
</dbReference>
<feature type="coiled-coil region" evidence="1">
    <location>
        <begin position="211"/>
        <end position="245"/>
    </location>
</feature>
<sequence>MMMVNHDDVYGPCSSPSLIMKNDPLLTDLSAPDIDESFLVSFDDDDSKEWLHTDQMTNNNGELRKEFDNIILEVSSGFSNKWGLNDQVYSAGAKQTLASSCYVDDRISVPSPPLLLRAQPSQLPDKAVKCDEYSSTDLMANDYCSRESLNYANEQISKRNLTSDLKDVNDKELDQFLSGKHVKRGRPMKITSRSKQALYAREYRRKNKIALWNYEKKVVEQNQEIAELMKQNEEMRKSLAEMTHQFNLIKRLVATSPAMSRQLQEIFGNV</sequence>
<keyword evidence="2" id="KW-1185">Reference proteome</keyword>
<dbReference type="AlphaFoldDB" id="A0A0N5AVV8"/>
<reference evidence="3" key="1">
    <citation type="submission" date="2017-02" db="UniProtKB">
        <authorList>
            <consortium name="WormBaseParasite"/>
        </authorList>
    </citation>
    <scope>IDENTIFICATION</scope>
</reference>
<keyword evidence="1" id="KW-0175">Coiled coil</keyword>
<dbReference type="WBParaSite" id="SMUV_0000903601-mRNA-1">
    <property type="protein sequence ID" value="SMUV_0000903601-mRNA-1"/>
    <property type="gene ID" value="SMUV_0000903601"/>
</dbReference>
<accession>A0A0N5AVV8</accession>
<evidence type="ECO:0000256" key="1">
    <source>
        <dbReference type="SAM" id="Coils"/>
    </source>
</evidence>
<evidence type="ECO:0000313" key="2">
    <source>
        <dbReference type="Proteomes" id="UP000046393"/>
    </source>
</evidence>
<proteinExistence type="predicted"/>
<name>A0A0N5AVV8_9BILA</name>
<protein>
    <submittedName>
        <fullName evidence="3">BZIP domain-containing protein</fullName>
    </submittedName>
</protein>